<evidence type="ECO:0000259" key="6">
    <source>
        <dbReference type="Pfam" id="PF01276"/>
    </source>
</evidence>
<evidence type="ECO:0000256" key="1">
    <source>
        <dbReference type="ARBA" id="ARBA00001933"/>
    </source>
</evidence>
<organism evidence="8 9">
    <name type="scientific">Lederbergia citrea</name>
    <dbReference type="NCBI Taxonomy" id="2833581"/>
    <lineage>
        <taxon>Bacteria</taxon>
        <taxon>Bacillati</taxon>
        <taxon>Bacillota</taxon>
        <taxon>Bacilli</taxon>
        <taxon>Bacillales</taxon>
        <taxon>Bacillaceae</taxon>
        <taxon>Lederbergia</taxon>
    </lineage>
</organism>
<dbReference type="SUPFAM" id="SSF55904">
    <property type="entry name" value="Ornithine decarboxylase C-terminal domain"/>
    <property type="match status" value="1"/>
</dbReference>
<comment type="caution">
    <text evidence="8">The sequence shown here is derived from an EMBL/GenBank/DDBJ whole genome shotgun (WGS) entry which is preliminary data.</text>
</comment>
<keyword evidence="9" id="KW-1185">Reference proteome</keyword>
<dbReference type="AlphaFoldDB" id="A0A942Z786"/>
<sequence length="476" mass="54111">MEQKQMPLYERLAKHKANNPISFHVPGHKNGMLYNGFDSTFKEFMEFDVTELTGLDDLHDPNEAIAEAQQRLTKLYKTKKSYFLVNGSTVGNLAMILSTCNEGDIVLVQRNCHKSILNGLMLANVKPIFISPEIDKNLLIPTGVDAKRVREALDQYPNIKACIFTYPDYYGQTYELKKIIEMAHQDNILVLIDEAHGPHFQLGDPFPPSSLALGADMAVHSAHKMLPAMTMGSYLHINSERISLEKVEFYLSVLQSSSPSYPIMASLDVARSYLEHLSENDLAYTLRQKDAFIDKLKSIPGLNVIGVHDPIKLLLRHDYLSGYELQTILEGIGIFPELADPYQVLLILPLLKEKKEYPFEQTIERMKQFSWNTIRSSTKIKKVNHLDKEENKIIELSFSYKEMLNMAYEWVKFEEALGRIAAKMVIPYPPGIPLLLPGEKITAEHITRLRQLLQAGARFQGGTEEIKAEKIAVFIK</sequence>
<accession>A0A942Z786</accession>
<evidence type="ECO:0000256" key="4">
    <source>
        <dbReference type="ARBA" id="ARBA00022898"/>
    </source>
</evidence>
<dbReference type="PANTHER" id="PTHR43277:SF3">
    <property type="entry name" value="DECARBOXYLASE, PUTATIVE-RELATED"/>
    <property type="match status" value="1"/>
</dbReference>
<dbReference type="InterPro" id="IPR000310">
    <property type="entry name" value="Orn/Lys/Arg_deCO2ase_major_dom"/>
</dbReference>
<feature type="domain" description="Orn/Lys/Arg decarboxylases family 1 pyridoxal-P attachment site" evidence="6">
    <location>
        <begin position="7"/>
        <end position="284"/>
    </location>
</feature>
<dbReference type="Gene3D" id="3.40.640.10">
    <property type="entry name" value="Type I PLP-dependent aspartate aminotransferase-like (Major domain)"/>
    <property type="match status" value="1"/>
</dbReference>
<name>A0A942Z786_9BACI</name>
<keyword evidence="5" id="KW-0456">Lyase</keyword>
<dbReference type="InterPro" id="IPR015424">
    <property type="entry name" value="PyrdxlP-dep_Trfase"/>
</dbReference>
<dbReference type="Proteomes" id="UP000676456">
    <property type="component" value="Unassembled WGS sequence"/>
</dbReference>
<evidence type="ECO:0000256" key="2">
    <source>
        <dbReference type="ARBA" id="ARBA00010671"/>
    </source>
</evidence>
<reference evidence="8 9" key="1">
    <citation type="submission" date="2021-05" db="EMBL/GenBank/DDBJ databases">
        <title>Novel Bacillus species.</title>
        <authorList>
            <person name="Liu G."/>
        </authorList>
    </citation>
    <scope>NUCLEOTIDE SEQUENCE [LARGE SCALE GENOMIC DNA]</scope>
    <source>
        <strain evidence="8 9">FJAT-49682</strain>
    </source>
</reference>
<dbReference type="Gene3D" id="3.90.105.10">
    <property type="entry name" value="Molybdopterin biosynthesis moea protein, domain 2"/>
    <property type="match status" value="1"/>
</dbReference>
<dbReference type="InterPro" id="IPR008286">
    <property type="entry name" value="Prn/Lys/Arg_de-COase_C"/>
</dbReference>
<dbReference type="InterPro" id="IPR052357">
    <property type="entry name" value="Orn_Lys_Arg_decarboxylase-I"/>
</dbReference>
<dbReference type="EMBL" id="JAGYPN010000007">
    <property type="protein sequence ID" value="MBS4225012.1"/>
    <property type="molecule type" value="Genomic_DNA"/>
</dbReference>
<evidence type="ECO:0000259" key="7">
    <source>
        <dbReference type="Pfam" id="PF03711"/>
    </source>
</evidence>
<evidence type="ECO:0000256" key="3">
    <source>
        <dbReference type="ARBA" id="ARBA00022793"/>
    </source>
</evidence>
<dbReference type="PANTHER" id="PTHR43277">
    <property type="entry name" value="ARGININE DECARBOXYLASE"/>
    <property type="match status" value="1"/>
</dbReference>
<feature type="domain" description="Orn/Lys/Arg decarboxylase C-terminal" evidence="7">
    <location>
        <begin position="388"/>
        <end position="465"/>
    </location>
</feature>
<dbReference type="RefSeq" id="WP_213100074.1">
    <property type="nucleotide sequence ID" value="NZ_JAGYPN010000007.1"/>
</dbReference>
<comment type="similarity">
    <text evidence="2">Belongs to the Orn/Lys/Arg decarboxylase class-I family.</text>
</comment>
<proteinExistence type="inferred from homology"/>
<gene>
    <name evidence="8" type="ORF">KHA91_20160</name>
</gene>
<dbReference type="GO" id="GO:0016831">
    <property type="term" value="F:carboxy-lyase activity"/>
    <property type="evidence" value="ECO:0007669"/>
    <property type="project" value="UniProtKB-KW"/>
</dbReference>
<dbReference type="SUPFAM" id="SSF53383">
    <property type="entry name" value="PLP-dependent transferases"/>
    <property type="match status" value="1"/>
</dbReference>
<dbReference type="InterPro" id="IPR015421">
    <property type="entry name" value="PyrdxlP-dep_Trfase_major"/>
</dbReference>
<keyword evidence="8" id="KW-0032">Aminotransferase</keyword>
<comment type="cofactor">
    <cofactor evidence="1">
        <name>pyridoxal 5'-phosphate</name>
        <dbReference type="ChEBI" id="CHEBI:597326"/>
    </cofactor>
</comment>
<keyword evidence="3" id="KW-0210">Decarboxylase</keyword>
<evidence type="ECO:0000313" key="8">
    <source>
        <dbReference type="EMBL" id="MBS4225012.1"/>
    </source>
</evidence>
<protein>
    <submittedName>
        <fullName evidence="8">Aminotransferase class I/II-fold pyridoxal phosphate-dependent enzyme</fullName>
    </submittedName>
</protein>
<keyword evidence="8" id="KW-0808">Transferase</keyword>
<dbReference type="GO" id="GO:0008483">
    <property type="term" value="F:transaminase activity"/>
    <property type="evidence" value="ECO:0007669"/>
    <property type="project" value="UniProtKB-KW"/>
</dbReference>
<evidence type="ECO:0000256" key="5">
    <source>
        <dbReference type="ARBA" id="ARBA00023239"/>
    </source>
</evidence>
<dbReference type="Pfam" id="PF01276">
    <property type="entry name" value="OKR_DC_1"/>
    <property type="match status" value="1"/>
</dbReference>
<keyword evidence="4" id="KW-0663">Pyridoxal phosphate</keyword>
<evidence type="ECO:0000313" key="9">
    <source>
        <dbReference type="Proteomes" id="UP000676456"/>
    </source>
</evidence>
<dbReference type="CDD" id="cd00615">
    <property type="entry name" value="Orn_deC_like"/>
    <property type="match status" value="1"/>
</dbReference>
<dbReference type="Pfam" id="PF03711">
    <property type="entry name" value="OKR_DC_1_C"/>
    <property type="match status" value="1"/>
</dbReference>
<dbReference type="InterPro" id="IPR036633">
    <property type="entry name" value="Prn/Lys/Arg_de-COase_C_sf"/>
</dbReference>